<reference evidence="3 4" key="1">
    <citation type="submission" date="2018-01" db="EMBL/GenBank/DDBJ databases">
        <title>Genomic Encyclopedia of Archaeal and Bacterial Type Strains, Phase II (KMG-II): from individual species to whole genera.</title>
        <authorList>
            <person name="Goeker M."/>
        </authorList>
    </citation>
    <scope>NUCLEOTIDE SEQUENCE [LARGE SCALE GENOMIC DNA]</scope>
    <source>
        <strain evidence="3 4">DSM 17023</strain>
    </source>
</reference>
<feature type="chain" id="PRO_5015409883" evidence="2">
    <location>
        <begin position="26"/>
        <end position="316"/>
    </location>
</feature>
<evidence type="ECO:0000256" key="1">
    <source>
        <dbReference type="ARBA" id="ARBA00006987"/>
    </source>
</evidence>
<dbReference type="OrthoDB" id="8970543at2"/>
<dbReference type="Gene3D" id="3.40.190.10">
    <property type="entry name" value="Periplasmic binding protein-like II"/>
    <property type="match status" value="1"/>
</dbReference>
<dbReference type="AlphaFoldDB" id="A0A2S3V3N0"/>
<accession>A0A2S3V3N0</accession>
<dbReference type="InterPro" id="IPR005064">
    <property type="entry name" value="BUG"/>
</dbReference>
<sequence>MRNRFIRSLTVAAAALVACTGIASAEWPEKPITFVVPYSPGGGFDAYVRAVAPEMEKILGTEVVVENIPGAGGQKGASTVYRSDPDGYTIGIWNVPGLTVPQLLGKSTGYDLTDVTWIGNLATSNYALAVKADSPFNSLKELCSQGKPFKHSDTGPASTSSVTARVAMTLIDCPIQNVTGYKGSTDTIIGLMRGEVDATIKPLAQLLKYRKSGDVKILMTFEETRSAEDIPTSTELGYPDFANFDLRRIVGGPPGIPADIQEKLSAALLQAADAPSVQEWAASSNNALDPVGAEEASAIMQRLMDFYGSYKDVLAQ</sequence>
<dbReference type="PANTHER" id="PTHR42928:SF5">
    <property type="entry name" value="BLR1237 PROTEIN"/>
    <property type="match status" value="1"/>
</dbReference>
<dbReference type="PANTHER" id="PTHR42928">
    <property type="entry name" value="TRICARBOXYLATE-BINDING PROTEIN"/>
    <property type="match status" value="1"/>
</dbReference>
<feature type="signal peptide" evidence="2">
    <location>
        <begin position="1"/>
        <end position="25"/>
    </location>
</feature>
<comment type="similarity">
    <text evidence="1">Belongs to the UPF0065 (bug) family.</text>
</comment>
<dbReference type="SUPFAM" id="SSF53850">
    <property type="entry name" value="Periplasmic binding protein-like II"/>
    <property type="match status" value="1"/>
</dbReference>
<dbReference type="InterPro" id="IPR042100">
    <property type="entry name" value="Bug_dom1"/>
</dbReference>
<evidence type="ECO:0000256" key="2">
    <source>
        <dbReference type="SAM" id="SignalP"/>
    </source>
</evidence>
<keyword evidence="4" id="KW-1185">Reference proteome</keyword>
<organism evidence="3 4">
    <name type="scientific">Roseibium marinum</name>
    <dbReference type="NCBI Taxonomy" id="281252"/>
    <lineage>
        <taxon>Bacteria</taxon>
        <taxon>Pseudomonadati</taxon>
        <taxon>Pseudomonadota</taxon>
        <taxon>Alphaproteobacteria</taxon>
        <taxon>Hyphomicrobiales</taxon>
        <taxon>Stappiaceae</taxon>
        <taxon>Roseibium</taxon>
    </lineage>
</organism>
<dbReference type="Pfam" id="PF03401">
    <property type="entry name" value="TctC"/>
    <property type="match status" value="1"/>
</dbReference>
<dbReference type="Proteomes" id="UP000236959">
    <property type="component" value="Unassembled WGS sequence"/>
</dbReference>
<proteinExistence type="inferred from homology"/>
<dbReference type="RefSeq" id="WP_103221066.1">
    <property type="nucleotide sequence ID" value="NZ_PPCN01000001.1"/>
</dbReference>
<evidence type="ECO:0000313" key="4">
    <source>
        <dbReference type="Proteomes" id="UP000236959"/>
    </source>
</evidence>
<name>A0A2S3V3N0_9HYPH</name>
<dbReference type="Gene3D" id="3.40.190.150">
    <property type="entry name" value="Bordetella uptake gene, domain 1"/>
    <property type="match status" value="1"/>
</dbReference>
<keyword evidence="2" id="KW-0732">Signal</keyword>
<comment type="caution">
    <text evidence="3">The sequence shown here is derived from an EMBL/GenBank/DDBJ whole genome shotgun (WGS) entry which is preliminary data.</text>
</comment>
<dbReference type="PROSITE" id="PS51257">
    <property type="entry name" value="PROKAR_LIPOPROTEIN"/>
    <property type="match status" value="1"/>
</dbReference>
<dbReference type="PIRSF" id="PIRSF017082">
    <property type="entry name" value="YflP"/>
    <property type="match status" value="1"/>
</dbReference>
<dbReference type="EMBL" id="PPCN01000001">
    <property type="protein sequence ID" value="POF34500.1"/>
    <property type="molecule type" value="Genomic_DNA"/>
</dbReference>
<evidence type="ECO:0000313" key="3">
    <source>
        <dbReference type="EMBL" id="POF34500.1"/>
    </source>
</evidence>
<gene>
    <name evidence="3" type="ORF">CLV41_101956</name>
</gene>
<dbReference type="CDD" id="cd07012">
    <property type="entry name" value="PBP2_Bug_TTT"/>
    <property type="match status" value="1"/>
</dbReference>
<keyword evidence="3" id="KW-0675">Receptor</keyword>
<protein>
    <submittedName>
        <fullName evidence="3">Tripartite-type tricarboxylate transporter receptor subunit TctC</fullName>
    </submittedName>
</protein>